<dbReference type="RefSeq" id="WP_211784504.1">
    <property type="nucleotide sequence ID" value="NZ_CP047289.1"/>
</dbReference>
<organism evidence="2 3">
    <name type="scientific">Falsirhodobacter algicola</name>
    <dbReference type="NCBI Taxonomy" id="2692330"/>
    <lineage>
        <taxon>Bacteria</taxon>
        <taxon>Pseudomonadati</taxon>
        <taxon>Pseudomonadota</taxon>
        <taxon>Alphaproteobacteria</taxon>
        <taxon>Rhodobacterales</taxon>
        <taxon>Paracoccaceae</taxon>
        <taxon>Falsirhodobacter</taxon>
    </lineage>
</organism>
<sequence length="51" mass="5765">MAKTPDPQKEAETVRDERAKAATSEKEKRAIAEQEIDPLLNEPGRGTKEWD</sequence>
<dbReference type="EMBL" id="CP047289">
    <property type="protein sequence ID" value="QUS35259.1"/>
    <property type="molecule type" value="Genomic_DNA"/>
</dbReference>
<reference evidence="2" key="1">
    <citation type="submission" date="2020-01" db="EMBL/GenBank/DDBJ databases">
        <authorList>
            <person name="Yang Y."/>
            <person name="Kwon Y.M."/>
        </authorList>
    </citation>
    <scope>NUCLEOTIDE SEQUENCE</scope>
    <source>
        <strain evidence="2">PG104</strain>
    </source>
</reference>
<accession>A0A8J8MRM4</accession>
<dbReference type="Proteomes" id="UP000679284">
    <property type="component" value="Chromosome"/>
</dbReference>
<feature type="region of interest" description="Disordered" evidence="1">
    <location>
        <begin position="1"/>
        <end position="51"/>
    </location>
</feature>
<evidence type="ECO:0000256" key="1">
    <source>
        <dbReference type="SAM" id="MobiDB-lite"/>
    </source>
</evidence>
<dbReference type="AlphaFoldDB" id="A0A8J8MRM4"/>
<dbReference type="KEGG" id="fap:GR316_02595"/>
<keyword evidence="3" id="KW-1185">Reference proteome</keyword>
<gene>
    <name evidence="2" type="ORF">GR316_02595</name>
</gene>
<evidence type="ECO:0000313" key="3">
    <source>
        <dbReference type="Proteomes" id="UP000679284"/>
    </source>
</evidence>
<evidence type="ECO:0000313" key="2">
    <source>
        <dbReference type="EMBL" id="QUS35259.1"/>
    </source>
</evidence>
<proteinExistence type="predicted"/>
<feature type="compositionally biased region" description="Basic and acidic residues" evidence="1">
    <location>
        <begin position="1"/>
        <end position="32"/>
    </location>
</feature>
<name>A0A8J8MRM4_9RHOB</name>
<protein>
    <submittedName>
        <fullName evidence="2">Uncharacterized protein</fullName>
    </submittedName>
</protein>